<dbReference type="AlphaFoldDB" id="A0A8F0FCZ0"/>
<evidence type="ECO:0000313" key="2">
    <source>
        <dbReference type="EMBL" id="QWK44937.1"/>
    </source>
</evidence>
<name>A0A8F0FCZ0_9PHAE</name>
<dbReference type="EMBL" id="MZ156064">
    <property type="protein sequence ID" value="QWK44937.1"/>
    <property type="molecule type" value="Genomic_DNA"/>
</dbReference>
<evidence type="ECO:0000256" key="1">
    <source>
        <dbReference type="SAM" id="Phobius"/>
    </source>
</evidence>
<reference evidence="2" key="1">
    <citation type="journal article" date="2021" name="Genome Biol. Evol.">
        <title>Genomic rearrangements and sequence evolution across brown algal organelles.</title>
        <authorList>
            <person name="Starko S."/>
            <person name="Bringloe T.T."/>
            <person name="Gomez M.S."/>
            <person name="Darby H."/>
            <person name="Graham S.W."/>
            <person name="Martone P.T."/>
        </authorList>
    </citation>
    <scope>NUCLEOTIDE SEQUENCE</scope>
</reference>
<keyword evidence="1" id="KW-1133">Transmembrane helix</keyword>
<keyword evidence="1" id="KW-0472">Membrane</keyword>
<accession>A0A8F0FCZ0</accession>
<feature type="transmembrane region" description="Helical" evidence="1">
    <location>
        <begin position="94"/>
        <end position="119"/>
    </location>
</feature>
<keyword evidence="2" id="KW-0496">Mitochondrion</keyword>
<dbReference type="PROSITE" id="PS51257">
    <property type="entry name" value="PROKAR_LIPOPROTEIN"/>
    <property type="match status" value="1"/>
</dbReference>
<geneLocation type="mitochondrion" evidence="2"/>
<gene>
    <name evidence="2" type="primary">orf120</name>
</gene>
<protein>
    <submittedName>
        <fullName evidence="2">Orf120</fullName>
    </submittedName>
</protein>
<sequence length="120" mass="13722">MFKSLTYLQYLRYGVIILCLFLAAACLVESITVILQTITEFGLAEANRVSELETKRLFILYLYEKKVEILRIKSSLELVRKLADGKLLHIDAHVYTLGFFCGLFGGGVLIKPYIGFLYLY</sequence>
<organism evidence="2">
    <name type="scientific">Protohalopteris sp</name>
    <dbReference type="NCBI Taxonomy" id="2843287"/>
    <lineage>
        <taxon>Eukaryota</taxon>
        <taxon>Sar</taxon>
        <taxon>Stramenopiles</taxon>
        <taxon>Ochrophyta</taxon>
        <taxon>PX clade</taxon>
        <taxon>Phaeophyceae</taxon>
        <taxon>Sphacelariales</taxon>
        <taxon>Stypocaulaceae</taxon>
        <taxon>Protohalopteris</taxon>
    </lineage>
</organism>
<proteinExistence type="predicted"/>
<feature type="transmembrane region" description="Helical" evidence="1">
    <location>
        <begin position="12"/>
        <end position="35"/>
    </location>
</feature>
<keyword evidence="1" id="KW-0812">Transmembrane</keyword>